<organism evidence="1 2">
    <name type="scientific">Macroventuria anomochaeta</name>
    <dbReference type="NCBI Taxonomy" id="301207"/>
    <lineage>
        <taxon>Eukaryota</taxon>
        <taxon>Fungi</taxon>
        <taxon>Dikarya</taxon>
        <taxon>Ascomycota</taxon>
        <taxon>Pezizomycotina</taxon>
        <taxon>Dothideomycetes</taxon>
        <taxon>Pleosporomycetidae</taxon>
        <taxon>Pleosporales</taxon>
        <taxon>Pleosporineae</taxon>
        <taxon>Didymellaceae</taxon>
        <taxon>Macroventuria</taxon>
    </lineage>
</organism>
<comment type="caution">
    <text evidence="1">The sequence shown here is derived from an EMBL/GenBank/DDBJ whole genome shotgun (WGS) entry which is preliminary data.</text>
</comment>
<feature type="non-terminal residue" evidence="1">
    <location>
        <position position="87"/>
    </location>
</feature>
<gene>
    <name evidence="1" type="ORF">BU25DRAFT_296613</name>
</gene>
<reference evidence="1" key="1">
    <citation type="journal article" date="2020" name="Stud. Mycol.">
        <title>101 Dothideomycetes genomes: a test case for predicting lifestyles and emergence of pathogens.</title>
        <authorList>
            <person name="Haridas S."/>
            <person name="Albert R."/>
            <person name="Binder M."/>
            <person name="Bloem J."/>
            <person name="Labutti K."/>
            <person name="Salamov A."/>
            <person name="Andreopoulos B."/>
            <person name="Baker S."/>
            <person name="Barry K."/>
            <person name="Bills G."/>
            <person name="Bluhm B."/>
            <person name="Cannon C."/>
            <person name="Castanera R."/>
            <person name="Culley D."/>
            <person name="Daum C."/>
            <person name="Ezra D."/>
            <person name="Gonzalez J."/>
            <person name="Henrissat B."/>
            <person name="Kuo A."/>
            <person name="Liang C."/>
            <person name="Lipzen A."/>
            <person name="Lutzoni F."/>
            <person name="Magnuson J."/>
            <person name="Mondo S."/>
            <person name="Nolan M."/>
            <person name="Ohm R."/>
            <person name="Pangilinan J."/>
            <person name="Park H.-J."/>
            <person name="Ramirez L."/>
            <person name="Alfaro M."/>
            <person name="Sun H."/>
            <person name="Tritt A."/>
            <person name="Yoshinaga Y."/>
            <person name="Zwiers L.-H."/>
            <person name="Turgeon B."/>
            <person name="Goodwin S."/>
            <person name="Spatafora J."/>
            <person name="Crous P."/>
            <person name="Grigoriev I."/>
        </authorList>
    </citation>
    <scope>NUCLEOTIDE SEQUENCE</scope>
    <source>
        <strain evidence="1">CBS 525.71</strain>
    </source>
</reference>
<feature type="non-terminal residue" evidence="1">
    <location>
        <position position="1"/>
    </location>
</feature>
<dbReference type="Proteomes" id="UP000799754">
    <property type="component" value="Unassembled WGS sequence"/>
</dbReference>
<accession>A0ACB6S4E9</accession>
<dbReference type="EMBL" id="MU006715">
    <property type="protein sequence ID" value="KAF2628012.1"/>
    <property type="molecule type" value="Genomic_DNA"/>
</dbReference>
<proteinExistence type="predicted"/>
<name>A0ACB6S4E9_9PLEO</name>
<keyword evidence="2" id="KW-1185">Reference proteome</keyword>
<sequence length="87" mass="9545">FPRVVVTLGYNRTTTLALAAPPFVLCCIVILIMVFRSDRTGERYCHIVFPLSVTLVANIIAVSTLSTAGRYIAMMLMPPSFYAAFAV</sequence>
<protein>
    <submittedName>
        <fullName evidence="1">Uncharacterized protein</fullName>
    </submittedName>
</protein>
<evidence type="ECO:0000313" key="2">
    <source>
        <dbReference type="Proteomes" id="UP000799754"/>
    </source>
</evidence>
<evidence type="ECO:0000313" key="1">
    <source>
        <dbReference type="EMBL" id="KAF2628012.1"/>
    </source>
</evidence>